<keyword evidence="8" id="KW-1185">Reference proteome</keyword>
<dbReference type="InterPro" id="IPR023765">
    <property type="entry name" value="SBP_5_CS"/>
</dbReference>
<protein>
    <submittedName>
        <fullName evidence="7">ABC transporter substrate-binding protein</fullName>
    </submittedName>
</protein>
<evidence type="ECO:0000256" key="3">
    <source>
        <dbReference type="ARBA" id="ARBA00022448"/>
    </source>
</evidence>
<feature type="signal peptide" evidence="5">
    <location>
        <begin position="1"/>
        <end position="21"/>
    </location>
</feature>
<dbReference type="SUPFAM" id="SSF53850">
    <property type="entry name" value="Periplasmic binding protein-like II"/>
    <property type="match status" value="1"/>
</dbReference>
<dbReference type="PIRSF" id="PIRSF002741">
    <property type="entry name" value="MppA"/>
    <property type="match status" value="1"/>
</dbReference>
<dbReference type="Pfam" id="PF00496">
    <property type="entry name" value="SBP_bac_5"/>
    <property type="match status" value="1"/>
</dbReference>
<feature type="domain" description="Solute-binding protein family 5" evidence="6">
    <location>
        <begin position="88"/>
        <end position="458"/>
    </location>
</feature>
<evidence type="ECO:0000256" key="5">
    <source>
        <dbReference type="SAM" id="SignalP"/>
    </source>
</evidence>
<evidence type="ECO:0000313" key="7">
    <source>
        <dbReference type="EMBL" id="QAT63268.1"/>
    </source>
</evidence>
<dbReference type="InterPro" id="IPR039424">
    <property type="entry name" value="SBP_5"/>
</dbReference>
<dbReference type="GO" id="GO:0042597">
    <property type="term" value="C:periplasmic space"/>
    <property type="evidence" value="ECO:0007669"/>
    <property type="project" value="UniProtKB-ARBA"/>
</dbReference>
<proteinExistence type="inferred from homology"/>
<dbReference type="InterPro" id="IPR000914">
    <property type="entry name" value="SBP_5_dom"/>
</dbReference>
<reference evidence="8" key="1">
    <citation type="submission" date="2019-01" db="EMBL/GenBank/DDBJ databases">
        <title>Draft genomes of a novel of Sporanaerobacter strains.</title>
        <authorList>
            <person name="Ma S."/>
        </authorList>
    </citation>
    <scope>NUCLEOTIDE SEQUENCE [LARGE SCALE GENOMIC DNA]</scope>
    <source>
        <strain evidence="8">NJN-17</strain>
    </source>
</reference>
<accession>A0A410QH99</accession>
<dbReference type="GO" id="GO:0015833">
    <property type="term" value="P:peptide transport"/>
    <property type="evidence" value="ECO:0007669"/>
    <property type="project" value="TreeGrafter"/>
</dbReference>
<dbReference type="PANTHER" id="PTHR30290:SF9">
    <property type="entry name" value="OLIGOPEPTIDE-BINDING PROTEIN APPA"/>
    <property type="match status" value="1"/>
</dbReference>
<dbReference type="PANTHER" id="PTHR30290">
    <property type="entry name" value="PERIPLASMIC BINDING COMPONENT OF ABC TRANSPORTER"/>
    <property type="match status" value="1"/>
</dbReference>
<dbReference type="Gene3D" id="3.10.105.10">
    <property type="entry name" value="Dipeptide-binding Protein, Domain 3"/>
    <property type="match status" value="1"/>
</dbReference>
<evidence type="ECO:0000256" key="4">
    <source>
        <dbReference type="ARBA" id="ARBA00022729"/>
    </source>
</evidence>
<evidence type="ECO:0000256" key="2">
    <source>
        <dbReference type="ARBA" id="ARBA00005695"/>
    </source>
</evidence>
<dbReference type="GO" id="GO:1904680">
    <property type="term" value="F:peptide transmembrane transporter activity"/>
    <property type="evidence" value="ECO:0007669"/>
    <property type="project" value="TreeGrafter"/>
</dbReference>
<feature type="chain" id="PRO_5019042854" evidence="5">
    <location>
        <begin position="22"/>
        <end position="544"/>
    </location>
</feature>
<evidence type="ECO:0000259" key="6">
    <source>
        <dbReference type="Pfam" id="PF00496"/>
    </source>
</evidence>
<dbReference type="CDD" id="cd00995">
    <property type="entry name" value="PBP2_NikA_DppA_OppA_like"/>
    <property type="match status" value="1"/>
</dbReference>
<sequence length="544" mass="61203">MKKLVALLLILVMIFSITACSKDNSPPDTEGSENGGQAESKFGGELKVGITTDVDMLNPLVSNDRVGSWILNNIYPTLMIMNEKAEKVPYIAESITTSEDGKTVTVKLKDGLKWQDGEPLTSADVKFTGDILYEYKLQWQADVFDQVVSVKTPDDLTIVYQLKQPYPGFITTLGFWQRIVPKHIWEKVEDPKTYANEQPVGLGPYKLSSYEKGQYYTLERVDEWFGSPEGKPYLDKVTFRIYPDINTMVLALKTGEIDLTAKDIPHSAAAELSNNKDFTVAKTPSLGYVYIGFNYTNEFLKDNAVRKAISEAIDREKIITMALEGDGMTMPGPISPVYKEYQKDEFVLPQFDVETSKKTLSDAGYKDSDGDGILNSPSGKNVSLELMYDGNDMYLDKTAQILVSNLKDVGIELKLKPLEKSTYSDLVFNQKKFDINLGGWGIIEDVFDSMYTLFHSTAQLNFMGLNNPKLDEYMEGSKFAATQADIDKNMDLFQEEFIKEVPVVPLYVQEYNFAYSNAFDGFKLFPSDLKGLVDPQSLCQVYKK</sequence>
<dbReference type="EMBL" id="CP035282">
    <property type="protein sequence ID" value="QAT63268.1"/>
    <property type="molecule type" value="Genomic_DNA"/>
</dbReference>
<dbReference type="PROSITE" id="PS01040">
    <property type="entry name" value="SBP_BACTERIAL_5"/>
    <property type="match status" value="1"/>
</dbReference>
<dbReference type="AlphaFoldDB" id="A0A410QH99"/>
<keyword evidence="3" id="KW-0813">Transport</keyword>
<comment type="similarity">
    <text evidence="2">Belongs to the bacterial solute-binding protein 5 family.</text>
</comment>
<keyword evidence="4 5" id="KW-0732">Signal</keyword>
<organism evidence="7 8">
    <name type="scientific">Acidilutibacter cellobiosedens</name>
    <dbReference type="NCBI Taxonomy" id="2507161"/>
    <lineage>
        <taxon>Bacteria</taxon>
        <taxon>Bacillati</taxon>
        <taxon>Bacillota</taxon>
        <taxon>Tissierellia</taxon>
        <taxon>Tissierellales</taxon>
        <taxon>Acidilutibacteraceae</taxon>
        <taxon>Acidilutibacter</taxon>
    </lineage>
</organism>
<dbReference type="InterPro" id="IPR030678">
    <property type="entry name" value="Peptide/Ni-bd"/>
</dbReference>
<dbReference type="PROSITE" id="PS51257">
    <property type="entry name" value="PROKAR_LIPOPROTEIN"/>
    <property type="match status" value="1"/>
</dbReference>
<dbReference type="OrthoDB" id="9772924at2"/>
<evidence type="ECO:0000256" key="1">
    <source>
        <dbReference type="ARBA" id="ARBA00004193"/>
    </source>
</evidence>
<dbReference type="KEGG" id="spoa:EQM13_17720"/>
<dbReference type="Proteomes" id="UP000287969">
    <property type="component" value="Chromosome"/>
</dbReference>
<evidence type="ECO:0000313" key="8">
    <source>
        <dbReference type="Proteomes" id="UP000287969"/>
    </source>
</evidence>
<dbReference type="RefSeq" id="WP_071141218.1">
    <property type="nucleotide sequence ID" value="NZ_CP035282.1"/>
</dbReference>
<name>A0A410QH99_9FIRM</name>
<dbReference type="GO" id="GO:0043190">
    <property type="term" value="C:ATP-binding cassette (ABC) transporter complex"/>
    <property type="evidence" value="ECO:0007669"/>
    <property type="project" value="InterPro"/>
</dbReference>
<comment type="subcellular location">
    <subcellularLocation>
        <location evidence="1">Cell membrane</location>
        <topology evidence="1">Lipid-anchor</topology>
    </subcellularLocation>
</comment>
<dbReference type="Gene3D" id="3.40.190.10">
    <property type="entry name" value="Periplasmic binding protein-like II"/>
    <property type="match status" value="1"/>
</dbReference>
<dbReference type="Gene3D" id="3.90.76.10">
    <property type="entry name" value="Dipeptide-binding Protein, Domain 1"/>
    <property type="match status" value="1"/>
</dbReference>
<gene>
    <name evidence="7" type="ORF">EQM13_17720</name>
</gene>